<dbReference type="Gene3D" id="3.30.450.30">
    <property type="entry name" value="Dynein light chain 2a, cytoplasmic"/>
    <property type="match status" value="1"/>
</dbReference>
<accession>A0A7J6MVR6</accession>
<evidence type="ECO:0000313" key="2">
    <source>
        <dbReference type="EMBL" id="KAF4674981.1"/>
    </source>
</evidence>
<name>A0A7J6MVR6_PERCH</name>
<dbReference type="EMBL" id="JAAPAO010000054">
    <property type="protein sequence ID" value="KAF4674981.1"/>
    <property type="molecule type" value="Genomic_DNA"/>
</dbReference>
<protein>
    <submittedName>
        <fullName evidence="2">Putative aminopeptidase npepl1</fullName>
    </submittedName>
</protein>
<keyword evidence="2" id="KW-0645">Protease</keyword>
<feature type="compositionally biased region" description="Low complexity" evidence="1">
    <location>
        <begin position="483"/>
        <end position="494"/>
    </location>
</feature>
<reference evidence="2 3" key="1">
    <citation type="submission" date="2020-04" db="EMBL/GenBank/DDBJ databases">
        <title>Perkinsus chesapeaki whole genome sequence.</title>
        <authorList>
            <person name="Bogema D.R."/>
        </authorList>
    </citation>
    <scope>NUCLEOTIDE SEQUENCE [LARGE SCALE GENOMIC DNA]</scope>
    <source>
        <strain evidence="2">ATCC PRA-425</strain>
    </source>
</reference>
<organism evidence="2 3">
    <name type="scientific">Perkinsus chesapeaki</name>
    <name type="common">Clam parasite</name>
    <name type="synonym">Perkinsus andrewsi</name>
    <dbReference type="NCBI Taxonomy" id="330153"/>
    <lineage>
        <taxon>Eukaryota</taxon>
        <taxon>Sar</taxon>
        <taxon>Alveolata</taxon>
        <taxon>Perkinsozoa</taxon>
        <taxon>Perkinsea</taxon>
        <taxon>Perkinsida</taxon>
        <taxon>Perkinsidae</taxon>
        <taxon>Perkinsus</taxon>
    </lineage>
</organism>
<gene>
    <name evidence="2" type="primary">NPEPL1_2</name>
    <name evidence="2" type="ORF">FOL47_008430</name>
</gene>
<dbReference type="GO" id="GO:0004177">
    <property type="term" value="F:aminopeptidase activity"/>
    <property type="evidence" value="ECO:0007669"/>
    <property type="project" value="UniProtKB-KW"/>
</dbReference>
<evidence type="ECO:0000256" key="1">
    <source>
        <dbReference type="SAM" id="MobiDB-lite"/>
    </source>
</evidence>
<dbReference type="Proteomes" id="UP000591131">
    <property type="component" value="Unassembled WGS sequence"/>
</dbReference>
<dbReference type="OrthoDB" id="9985637at2759"/>
<dbReference type="SUPFAM" id="SSF103196">
    <property type="entry name" value="Roadblock/LC7 domain"/>
    <property type="match status" value="1"/>
</dbReference>
<evidence type="ECO:0000313" key="3">
    <source>
        <dbReference type="Proteomes" id="UP000591131"/>
    </source>
</evidence>
<keyword evidence="2" id="KW-0031">Aminopeptidase</keyword>
<proteinExistence type="predicted"/>
<comment type="caution">
    <text evidence="2">The sequence shown here is derived from an EMBL/GenBank/DDBJ whole genome shotgun (WGS) entry which is preliminary data.</text>
</comment>
<dbReference type="AlphaFoldDB" id="A0A7J6MVR6"/>
<keyword evidence="2" id="KW-0378">Hydrolase</keyword>
<keyword evidence="3" id="KW-1185">Reference proteome</keyword>
<feature type="region of interest" description="Disordered" evidence="1">
    <location>
        <begin position="461"/>
        <end position="494"/>
    </location>
</feature>
<feature type="region of interest" description="Disordered" evidence="1">
    <location>
        <begin position="508"/>
        <end position="534"/>
    </location>
</feature>
<sequence length="894" mass="98225">MPPTYNRTVLNPIREGFVVQHRSPVLPTRHLPTICPGSPIIQPRIQAPRTVMPVERFRAPLAQSVMYTPGPGYRSVGGHANSQTVVPNTCGPAINRPPRSYHVTLPAFDQSLNTSGIQMPSRSFFSSAPVVPPATVAMPSVDVWERRKVLGGSSPNGEWLDESLSVPAGIRAALERLAPGGRGNQLTRYVLEPVAEGSYSTMGGSLQPILAPAVKLWIDLCRYYDKRRVENNLRRFLENLEEWWNEREGVGVALDLGILYDKYILAEVDAAVDGGLYEPVFRKRISGLGLWPAELALGDKQEIFTAIVVQTARVLRECSKSHRIPTRMTKRQFVERMLDVPYNVPDYPVPSDKLADKLPTGEVANKLAEAILEADLKDYDAAGVGVSYTGKAVLRDFTACGLVSSEELQSLLLASSGRSERRRWPLKGSTDDKLMVPLEVVEDALMKIIKKTIYLLPEWKSRNRSPSPPHQALPLSPRVSIGSSPNASPAATANRLPPAFLPYRRVTREDECSRPSTTTMEPEFEPPSTMPAQTRCIGVEGPARMEAYRRFRQGKMDADKPPSKSQAFLPRTIGDNILSLDGASIEIVKVVRVRLGWARPGATVAHAVSGVKRARARYLVCKSARHAMPKVAATVARIVLQAARNFSNAAPRAAAANAGPGKCPTLRECHNRQDKARHRYRSHVVLDWSSWRMPIADSSPPRNSSVRAADVAGGIEKVNLGDSVANGSERWQEDGRESPGLENELDIVVLELHNECKGPFVLSVLAKCCREYIKMQSRMPYEKAVMYAQLISEFYMKARKCMRELLQSGGPAGGGGASGPAVGGDSDLTNFRMRTKEGTEIIAVSGSEYILVVQESHGSGQRVRGAEMLQQGGARWHYDHAVVFDILISVGFSL</sequence>